<dbReference type="PANTHER" id="PTHR43877">
    <property type="entry name" value="AMINOALKYLPHOSPHONATE N-ACETYLTRANSFERASE-RELATED-RELATED"/>
    <property type="match status" value="1"/>
</dbReference>
<dbReference type="InterPro" id="IPR050832">
    <property type="entry name" value="Bact_Acetyltransf"/>
</dbReference>
<keyword evidence="5" id="KW-1185">Reference proteome</keyword>
<dbReference type="CDD" id="cd04301">
    <property type="entry name" value="NAT_SF"/>
    <property type="match status" value="1"/>
</dbReference>
<gene>
    <name evidence="4" type="ORF">IXB28_05815</name>
</gene>
<evidence type="ECO:0000259" key="3">
    <source>
        <dbReference type="PROSITE" id="PS51186"/>
    </source>
</evidence>
<dbReference type="EMBL" id="JADOER010000004">
    <property type="protein sequence ID" value="MBT9311714.1"/>
    <property type="molecule type" value="Genomic_DNA"/>
</dbReference>
<dbReference type="Proteomes" id="UP001196661">
    <property type="component" value="Unassembled WGS sequence"/>
</dbReference>
<proteinExistence type="predicted"/>
<keyword evidence="1" id="KW-0808">Transferase</keyword>
<reference evidence="4 5" key="1">
    <citation type="journal article" date="2021" name="Mar. Drugs">
        <title>Genome Reduction and Secondary Metabolism of the Marine Sponge-Associated Cyanobacterium Leptothoe.</title>
        <authorList>
            <person name="Konstantinou D."/>
            <person name="Popin R.V."/>
            <person name="Fewer D.P."/>
            <person name="Sivonen K."/>
            <person name="Gkelis S."/>
        </authorList>
    </citation>
    <scope>NUCLEOTIDE SEQUENCE [LARGE SCALE GENOMIC DNA]</scope>
    <source>
        <strain evidence="4 5">TAU-MAC 1615</strain>
    </source>
</reference>
<name>A0ABS5Y2X6_9CYAN</name>
<accession>A0ABS5Y2X6</accession>
<dbReference type="PROSITE" id="PS51186">
    <property type="entry name" value="GNAT"/>
    <property type="match status" value="1"/>
</dbReference>
<keyword evidence="2" id="KW-0012">Acyltransferase</keyword>
<comment type="caution">
    <text evidence="4">The sequence shown here is derived from an EMBL/GenBank/DDBJ whole genome shotgun (WGS) entry which is preliminary data.</text>
</comment>
<evidence type="ECO:0000256" key="1">
    <source>
        <dbReference type="ARBA" id="ARBA00022679"/>
    </source>
</evidence>
<protein>
    <submittedName>
        <fullName evidence="4">GNAT family N-acetyltransferase</fullName>
    </submittedName>
</protein>
<dbReference type="SUPFAM" id="SSF55729">
    <property type="entry name" value="Acyl-CoA N-acyltransferases (Nat)"/>
    <property type="match status" value="1"/>
</dbReference>
<dbReference type="InterPro" id="IPR016181">
    <property type="entry name" value="Acyl_CoA_acyltransferase"/>
</dbReference>
<organism evidence="4 5">
    <name type="scientific">Leptothoe kymatousa TAU-MAC 1615</name>
    <dbReference type="NCBI Taxonomy" id="2364775"/>
    <lineage>
        <taxon>Bacteria</taxon>
        <taxon>Bacillati</taxon>
        <taxon>Cyanobacteriota</taxon>
        <taxon>Cyanophyceae</taxon>
        <taxon>Nodosilineales</taxon>
        <taxon>Cymatolegaceae</taxon>
        <taxon>Leptothoe</taxon>
        <taxon>Leptothoe kymatousa</taxon>
    </lineage>
</organism>
<dbReference type="PANTHER" id="PTHR43877:SF2">
    <property type="entry name" value="AMINOALKYLPHOSPHONATE N-ACETYLTRANSFERASE-RELATED"/>
    <property type="match status" value="1"/>
</dbReference>
<dbReference type="Gene3D" id="3.40.630.30">
    <property type="match status" value="1"/>
</dbReference>
<evidence type="ECO:0000313" key="4">
    <source>
        <dbReference type="EMBL" id="MBT9311714.1"/>
    </source>
</evidence>
<dbReference type="RefSeq" id="WP_215617584.1">
    <property type="nucleotide sequence ID" value="NZ_JADOER010000004.1"/>
</dbReference>
<evidence type="ECO:0000313" key="5">
    <source>
        <dbReference type="Proteomes" id="UP001196661"/>
    </source>
</evidence>
<dbReference type="Pfam" id="PF00583">
    <property type="entry name" value="Acetyltransf_1"/>
    <property type="match status" value="1"/>
</dbReference>
<sequence>MSETSLVTIRQAVAEDAATIADFNQAMAWETEQKKLATETILAGVTALLRHPDRGFYIVATTETQVVACLMITFEWSDWRNGLFWWLQSVYVRPNYRRRGIYRRMYAFIQHLATNHSPEVCGLRLYVEQDNARAQTTYKALGMAQSPYLIFEQLAD</sequence>
<dbReference type="InterPro" id="IPR000182">
    <property type="entry name" value="GNAT_dom"/>
</dbReference>
<evidence type="ECO:0000256" key="2">
    <source>
        <dbReference type="ARBA" id="ARBA00023315"/>
    </source>
</evidence>
<feature type="domain" description="N-acetyltransferase" evidence="3">
    <location>
        <begin position="7"/>
        <end position="156"/>
    </location>
</feature>